<evidence type="ECO:0000313" key="3">
    <source>
        <dbReference type="Proteomes" id="UP000598032"/>
    </source>
</evidence>
<feature type="region of interest" description="Disordered" evidence="1">
    <location>
        <begin position="99"/>
        <end position="119"/>
    </location>
</feature>
<evidence type="ECO:0000313" key="2">
    <source>
        <dbReference type="EMBL" id="CAD6557584.1"/>
    </source>
</evidence>
<dbReference type="EMBL" id="CAJHCP010000018">
    <property type="protein sequence ID" value="CAD6557584.1"/>
    <property type="molecule type" value="Genomic_DNA"/>
</dbReference>
<dbReference type="PROSITE" id="PS51257">
    <property type="entry name" value="PROKAR_LIPOPROTEIN"/>
    <property type="match status" value="1"/>
</dbReference>
<name>A0ABN7IAJ7_9BURK</name>
<keyword evidence="3" id="KW-1185">Reference proteome</keyword>
<organism evidence="2 3">
    <name type="scientific">Paraburkholderia metrosideri</name>
    <dbReference type="NCBI Taxonomy" id="580937"/>
    <lineage>
        <taxon>Bacteria</taxon>
        <taxon>Pseudomonadati</taxon>
        <taxon>Pseudomonadota</taxon>
        <taxon>Betaproteobacteria</taxon>
        <taxon>Burkholderiales</taxon>
        <taxon>Burkholderiaceae</taxon>
        <taxon>Paraburkholderia</taxon>
    </lineage>
</organism>
<gene>
    <name evidence="2" type="ORF">LMG28140_06190</name>
</gene>
<protein>
    <submittedName>
        <fullName evidence="2">Uncharacterized protein</fullName>
    </submittedName>
</protein>
<reference evidence="2 3" key="1">
    <citation type="submission" date="2020-10" db="EMBL/GenBank/DDBJ databases">
        <authorList>
            <person name="Peeters C."/>
        </authorList>
    </citation>
    <scope>NUCLEOTIDE SEQUENCE [LARGE SCALE GENOMIC DNA]</scope>
    <source>
        <strain evidence="2 3">LMG 28140</strain>
    </source>
</reference>
<accession>A0ABN7IAJ7</accession>
<evidence type="ECO:0000256" key="1">
    <source>
        <dbReference type="SAM" id="MobiDB-lite"/>
    </source>
</evidence>
<sequence length="256" mass="26813">MVTYRTVVVALDVHVHLESWAQAGSAQGCACDHSVHAGNGLILARPAHENSVWLGRDGRISGEAKGRWREGLVAQRLATTVSACGPDGLQTNDLRLVSESRGGGGPRIAPGSIARPRSGFRRAIPPKSSDMPAATVGAYLHDATQLLHLLDATAATHQRRDLSPGKPVVLRAGHGSGPDTCRRVVHHASGAAVSVVFVSAATVAATFPQHPSRPAARSSAGTGRVGVAPGVKTMSVDCVRFSRANGWRNVGWQRCN</sequence>
<dbReference type="Proteomes" id="UP000598032">
    <property type="component" value="Unassembled WGS sequence"/>
</dbReference>
<proteinExistence type="predicted"/>
<comment type="caution">
    <text evidence="2">The sequence shown here is derived from an EMBL/GenBank/DDBJ whole genome shotgun (WGS) entry which is preliminary data.</text>
</comment>